<proteinExistence type="predicted"/>
<comment type="caution">
    <text evidence="1">The sequence shown here is derived from an EMBL/GenBank/DDBJ whole genome shotgun (WGS) entry which is preliminary data.</text>
</comment>
<reference evidence="1" key="1">
    <citation type="submission" date="2021-04" db="EMBL/GenBank/DDBJ databases">
        <title>novel species isolated from subtropical streams in China.</title>
        <authorList>
            <person name="Lu H."/>
        </authorList>
    </citation>
    <scope>NUCLEOTIDE SEQUENCE</scope>
    <source>
        <strain evidence="1">LFS511W</strain>
    </source>
</reference>
<dbReference type="RefSeq" id="WP_212687775.1">
    <property type="nucleotide sequence ID" value="NZ_JAGSPN010000006.1"/>
</dbReference>
<dbReference type="AlphaFoldDB" id="A0A941I565"/>
<dbReference type="Proteomes" id="UP000680067">
    <property type="component" value="Unassembled WGS sequence"/>
</dbReference>
<sequence length="68" mass="7845">MNKKGFLLFTRNKAVRQQYRVHCCIRQRKGLQNGAFLRKRTTKTKKILHEKQKAAEAAFDAALACVNP</sequence>
<name>A0A941I565_9BURK</name>
<evidence type="ECO:0000313" key="2">
    <source>
        <dbReference type="Proteomes" id="UP000680067"/>
    </source>
</evidence>
<organism evidence="1 2">
    <name type="scientific">Undibacterium luofuense</name>
    <dbReference type="NCBI Taxonomy" id="2828733"/>
    <lineage>
        <taxon>Bacteria</taxon>
        <taxon>Pseudomonadati</taxon>
        <taxon>Pseudomonadota</taxon>
        <taxon>Betaproteobacteria</taxon>
        <taxon>Burkholderiales</taxon>
        <taxon>Oxalobacteraceae</taxon>
        <taxon>Undibacterium</taxon>
    </lineage>
</organism>
<gene>
    <name evidence="1" type="ORF">KDM89_09900</name>
</gene>
<protein>
    <submittedName>
        <fullName evidence="1">Uncharacterized protein</fullName>
    </submittedName>
</protein>
<evidence type="ECO:0000313" key="1">
    <source>
        <dbReference type="EMBL" id="MBR7782457.1"/>
    </source>
</evidence>
<dbReference type="EMBL" id="JAGSPN010000006">
    <property type="protein sequence ID" value="MBR7782457.1"/>
    <property type="molecule type" value="Genomic_DNA"/>
</dbReference>
<keyword evidence="2" id="KW-1185">Reference proteome</keyword>
<accession>A0A941I565</accession>